<evidence type="ECO:0000313" key="2">
    <source>
        <dbReference type="EMBL" id="KAF2496854.1"/>
    </source>
</evidence>
<dbReference type="AlphaFoldDB" id="A0A6A6QXP9"/>
<evidence type="ECO:0000313" key="3">
    <source>
        <dbReference type="Proteomes" id="UP000799750"/>
    </source>
</evidence>
<dbReference type="Proteomes" id="UP000799750">
    <property type="component" value="Unassembled WGS sequence"/>
</dbReference>
<accession>A0A6A6QXP9</accession>
<dbReference type="OrthoDB" id="3791931at2759"/>
<name>A0A6A6QXP9_9PEZI</name>
<feature type="compositionally biased region" description="Polar residues" evidence="1">
    <location>
        <begin position="543"/>
        <end position="555"/>
    </location>
</feature>
<evidence type="ECO:0000256" key="1">
    <source>
        <dbReference type="SAM" id="MobiDB-lite"/>
    </source>
</evidence>
<feature type="compositionally biased region" description="Polar residues" evidence="1">
    <location>
        <begin position="201"/>
        <end position="212"/>
    </location>
</feature>
<proteinExistence type="predicted"/>
<gene>
    <name evidence="2" type="ORF">BU16DRAFT_537988</name>
</gene>
<keyword evidence="3" id="KW-1185">Reference proteome</keyword>
<organism evidence="2 3">
    <name type="scientific">Lophium mytilinum</name>
    <dbReference type="NCBI Taxonomy" id="390894"/>
    <lineage>
        <taxon>Eukaryota</taxon>
        <taxon>Fungi</taxon>
        <taxon>Dikarya</taxon>
        <taxon>Ascomycota</taxon>
        <taxon>Pezizomycotina</taxon>
        <taxon>Dothideomycetes</taxon>
        <taxon>Pleosporomycetidae</taxon>
        <taxon>Mytilinidiales</taxon>
        <taxon>Mytilinidiaceae</taxon>
        <taxon>Lophium</taxon>
    </lineage>
</organism>
<reference evidence="2" key="1">
    <citation type="journal article" date="2020" name="Stud. Mycol.">
        <title>101 Dothideomycetes genomes: a test case for predicting lifestyles and emergence of pathogens.</title>
        <authorList>
            <person name="Haridas S."/>
            <person name="Albert R."/>
            <person name="Binder M."/>
            <person name="Bloem J."/>
            <person name="Labutti K."/>
            <person name="Salamov A."/>
            <person name="Andreopoulos B."/>
            <person name="Baker S."/>
            <person name="Barry K."/>
            <person name="Bills G."/>
            <person name="Bluhm B."/>
            <person name="Cannon C."/>
            <person name="Castanera R."/>
            <person name="Culley D."/>
            <person name="Daum C."/>
            <person name="Ezra D."/>
            <person name="Gonzalez J."/>
            <person name="Henrissat B."/>
            <person name="Kuo A."/>
            <person name="Liang C."/>
            <person name="Lipzen A."/>
            <person name="Lutzoni F."/>
            <person name="Magnuson J."/>
            <person name="Mondo S."/>
            <person name="Nolan M."/>
            <person name="Ohm R."/>
            <person name="Pangilinan J."/>
            <person name="Park H.-J."/>
            <person name="Ramirez L."/>
            <person name="Alfaro M."/>
            <person name="Sun H."/>
            <person name="Tritt A."/>
            <person name="Yoshinaga Y."/>
            <person name="Zwiers L.-H."/>
            <person name="Turgeon B."/>
            <person name="Goodwin S."/>
            <person name="Spatafora J."/>
            <person name="Crous P."/>
            <person name="Grigoriev I."/>
        </authorList>
    </citation>
    <scope>NUCLEOTIDE SEQUENCE</scope>
    <source>
        <strain evidence="2">CBS 269.34</strain>
    </source>
</reference>
<dbReference type="EMBL" id="MU004187">
    <property type="protein sequence ID" value="KAF2496854.1"/>
    <property type="molecule type" value="Genomic_DNA"/>
</dbReference>
<feature type="region of interest" description="Disordered" evidence="1">
    <location>
        <begin position="532"/>
        <end position="605"/>
    </location>
</feature>
<feature type="region of interest" description="Disordered" evidence="1">
    <location>
        <begin position="184"/>
        <end position="212"/>
    </location>
</feature>
<feature type="region of interest" description="Disordered" evidence="1">
    <location>
        <begin position="1"/>
        <end position="100"/>
    </location>
</feature>
<sequence>MARNLKPRPPQPNPRTTSMFDYTYGSEYDPSLNDAPSPFWDGNSHIDFPESSTRKSTWGEIPSPADILGQPNPDNGLLLNHRTPDTALSRPRNLLNDPPHHRLAPYNGGLRVFGDLEPAHNDNNITEQSLMPSIQVENWRDDLASYDMWSFSGDFGIFNDRQLSTPSNEFGPIQDSLNFTTEFSHTTPTGSASMLGPNLDNAPSNEVTDQSPPHNFRETGHYTTFGSNHRYDDGSSAMRGPQQHHALLQAQASKRQAMNMYDVGPKGKVLDPWVGIIESKRNGLFFDSFAEADEFYTSSARWKPTLLKKALTTAERHGLVVRLREAILNMNGIMDNVNKCLQPWLDGQYTAVAAEHLAHHIVEALVALHTVGYTAPVLDPKKLIETKFQRELSFEQRLEKVEKLLSRHKFTCKALLDGGDFMQILAGPDLKMRLIGLNQAGNGRKQAKIAAFDATEGTGKKRKVVEQPIGESRTGFASEPYVLPVAKKRRAVVARSSEAAVRGSLVTSTSGAQEGLGLGGLQEASVTISTGLRSDVDTPAPTPSSINRPATTNASRDVLLDDSSEPRAEKPKPSIFSDKAQVGARTLSSRANKGGYETTRWRGWA</sequence>
<protein>
    <submittedName>
        <fullName evidence="2">Uncharacterized protein</fullName>
    </submittedName>
</protein>